<feature type="compositionally biased region" description="Polar residues" evidence="1">
    <location>
        <begin position="174"/>
        <end position="199"/>
    </location>
</feature>
<dbReference type="Proteomes" id="UP000762676">
    <property type="component" value="Unassembled WGS sequence"/>
</dbReference>
<gene>
    <name evidence="2" type="ORF">ElyMa_004010800</name>
</gene>
<accession>A0AAV4G194</accession>
<feature type="region of interest" description="Disordered" evidence="1">
    <location>
        <begin position="172"/>
        <end position="199"/>
    </location>
</feature>
<evidence type="ECO:0000313" key="2">
    <source>
        <dbReference type="EMBL" id="GFR79059.1"/>
    </source>
</evidence>
<comment type="caution">
    <text evidence="2">The sequence shown here is derived from an EMBL/GenBank/DDBJ whole genome shotgun (WGS) entry which is preliminary data.</text>
</comment>
<name>A0AAV4G194_9GAST</name>
<dbReference type="PANTHER" id="PTHR31094:SF2">
    <property type="entry name" value="RIKEN CDNA 2310061I04 GENE"/>
    <property type="match status" value="1"/>
</dbReference>
<reference evidence="2 3" key="1">
    <citation type="journal article" date="2021" name="Elife">
        <title>Chloroplast acquisition without the gene transfer in kleptoplastic sea slugs, Plakobranchus ocellatus.</title>
        <authorList>
            <person name="Maeda T."/>
            <person name="Takahashi S."/>
            <person name="Yoshida T."/>
            <person name="Shimamura S."/>
            <person name="Takaki Y."/>
            <person name="Nagai Y."/>
            <person name="Toyoda A."/>
            <person name="Suzuki Y."/>
            <person name="Arimoto A."/>
            <person name="Ishii H."/>
            <person name="Satoh N."/>
            <person name="Nishiyama T."/>
            <person name="Hasebe M."/>
            <person name="Maruyama T."/>
            <person name="Minagawa J."/>
            <person name="Obokata J."/>
            <person name="Shigenobu S."/>
        </authorList>
    </citation>
    <scope>NUCLEOTIDE SEQUENCE [LARGE SCALE GENOMIC DNA]</scope>
</reference>
<dbReference type="AlphaFoldDB" id="A0AAV4G194"/>
<sequence>MAYHFRKLKNTLRLLPSTKTMGFSTRLNEGDSQTLLPAYPEDSSVAPQQGLSDLMSRSLKQAVYPDISRMSTNNDCVTGITRSHSDQFLPALISKTGNALSLPATCNDLAQILRLPIPLSSNEDSTSDVRSVFRIVYPTSDDIFVEISQGLSDFVPSNTSFKDFFRYNLPSPGIDNTTESTSGSTTLQPNNAASKSWSPQMPAMASSTLSHLEANCSVVKMYSSNPGHASYLPSSCNLFSSSSSSQAEPSSLSSINNNGSQQGKSSGKDGPSPEQMHKIKEKLEKAVCKLFSGRQDYSILHKNIVLENNLFGDNKKSVGMLAYGIEILKLRLRIHARFSNTSVELQSVTMLEQNGVIRIHWRLRGLSQIQTLKFWRLFQSKRTISKDDYEWLEAFSYFHIGKDGLVHKHRIDR</sequence>
<protein>
    <submittedName>
        <fullName evidence="2">Sulfhydryl oxidase</fullName>
    </submittedName>
</protein>
<dbReference type="Pfam" id="PF10184">
    <property type="entry name" value="DUF2358"/>
    <property type="match status" value="1"/>
</dbReference>
<feature type="non-terminal residue" evidence="2">
    <location>
        <position position="413"/>
    </location>
</feature>
<dbReference type="EMBL" id="BMAT01008155">
    <property type="protein sequence ID" value="GFR79059.1"/>
    <property type="molecule type" value="Genomic_DNA"/>
</dbReference>
<evidence type="ECO:0000313" key="3">
    <source>
        <dbReference type="Proteomes" id="UP000762676"/>
    </source>
</evidence>
<feature type="region of interest" description="Disordered" evidence="1">
    <location>
        <begin position="247"/>
        <end position="275"/>
    </location>
</feature>
<dbReference type="InterPro" id="IPR018790">
    <property type="entry name" value="DUF2358"/>
</dbReference>
<feature type="compositionally biased region" description="Low complexity" evidence="1">
    <location>
        <begin position="247"/>
        <end position="273"/>
    </location>
</feature>
<proteinExistence type="predicted"/>
<dbReference type="PANTHER" id="PTHR31094">
    <property type="entry name" value="RIKEN CDNA 2310061I04 GENE"/>
    <property type="match status" value="1"/>
</dbReference>
<organism evidence="2 3">
    <name type="scientific">Elysia marginata</name>
    <dbReference type="NCBI Taxonomy" id="1093978"/>
    <lineage>
        <taxon>Eukaryota</taxon>
        <taxon>Metazoa</taxon>
        <taxon>Spiralia</taxon>
        <taxon>Lophotrochozoa</taxon>
        <taxon>Mollusca</taxon>
        <taxon>Gastropoda</taxon>
        <taxon>Heterobranchia</taxon>
        <taxon>Euthyneura</taxon>
        <taxon>Panpulmonata</taxon>
        <taxon>Sacoglossa</taxon>
        <taxon>Placobranchoidea</taxon>
        <taxon>Plakobranchidae</taxon>
        <taxon>Elysia</taxon>
    </lineage>
</organism>
<keyword evidence="3" id="KW-1185">Reference proteome</keyword>
<evidence type="ECO:0000256" key="1">
    <source>
        <dbReference type="SAM" id="MobiDB-lite"/>
    </source>
</evidence>